<dbReference type="EMBL" id="AMYD01000536">
    <property type="protein sequence ID" value="EQB57284.1"/>
    <property type="molecule type" value="Genomic_DNA"/>
</dbReference>
<evidence type="ECO:0000313" key="2">
    <source>
        <dbReference type="Proteomes" id="UP000015530"/>
    </source>
</evidence>
<name>T0KYG3_COLGC</name>
<evidence type="ECO:0000313" key="1">
    <source>
        <dbReference type="EMBL" id="EQB57284.1"/>
    </source>
</evidence>
<proteinExistence type="predicted"/>
<accession>T0KYG3</accession>
<comment type="caution">
    <text evidence="1">The sequence shown here is derived from an EMBL/GenBank/DDBJ whole genome shotgun (WGS) entry which is preliminary data.</text>
</comment>
<gene>
    <name evidence="1" type="ORF">CGLO_02609</name>
</gene>
<reference evidence="2" key="1">
    <citation type="journal article" date="2013" name="Mol. Plant Microbe Interact.">
        <title>Global aspects of pacC regulation of pathogenicity genes in Colletotrichum gloeosporioides as revealed by transcriptome analysis.</title>
        <authorList>
            <person name="Alkan N."/>
            <person name="Meng X."/>
            <person name="Friedlander G."/>
            <person name="Reuveni E."/>
            <person name="Sukno S."/>
            <person name="Sherman A."/>
            <person name="Thon M."/>
            <person name="Fluhr R."/>
            <person name="Prusky D."/>
        </authorList>
    </citation>
    <scope>NUCLEOTIDE SEQUENCE [LARGE SCALE GENOMIC DNA]</scope>
    <source>
        <strain evidence="2">Cg-14</strain>
    </source>
</reference>
<protein>
    <submittedName>
        <fullName evidence="1">Uncharacterized protein</fullName>
    </submittedName>
</protein>
<sequence>MANEDEAFVFPESSQIMFPILFCIAVQQQQGGNPPEWVKHSEVLDPPTSLTVDLRH</sequence>
<organism evidence="1 2">
    <name type="scientific">Colletotrichum gloeosporioides (strain Cg-14)</name>
    <name type="common">Anthracnose fungus</name>
    <name type="synonym">Glomerella cingulata</name>
    <dbReference type="NCBI Taxonomy" id="1237896"/>
    <lineage>
        <taxon>Eukaryota</taxon>
        <taxon>Fungi</taxon>
        <taxon>Dikarya</taxon>
        <taxon>Ascomycota</taxon>
        <taxon>Pezizomycotina</taxon>
        <taxon>Sordariomycetes</taxon>
        <taxon>Hypocreomycetidae</taxon>
        <taxon>Glomerellales</taxon>
        <taxon>Glomerellaceae</taxon>
        <taxon>Colletotrichum</taxon>
        <taxon>Colletotrichum gloeosporioides species complex</taxon>
    </lineage>
</organism>
<dbReference type="HOGENOM" id="CLU_3014052_0_0_1"/>
<dbReference type="Proteomes" id="UP000015530">
    <property type="component" value="Unassembled WGS sequence"/>
</dbReference>
<dbReference type="AlphaFoldDB" id="T0KYG3"/>